<protein>
    <submittedName>
        <fullName evidence="1">Uncharacterized protein</fullName>
    </submittedName>
</protein>
<gene>
    <name evidence="1" type="ORF">A2642_04995</name>
</gene>
<dbReference type="Proteomes" id="UP000178700">
    <property type="component" value="Unassembled WGS sequence"/>
</dbReference>
<evidence type="ECO:0000313" key="2">
    <source>
        <dbReference type="Proteomes" id="UP000178700"/>
    </source>
</evidence>
<comment type="caution">
    <text evidence="1">The sequence shown here is derived from an EMBL/GenBank/DDBJ whole genome shotgun (WGS) entry which is preliminary data.</text>
</comment>
<dbReference type="EMBL" id="MFTJ01000016">
    <property type="protein sequence ID" value="OGI66016.1"/>
    <property type="molecule type" value="Genomic_DNA"/>
</dbReference>
<proteinExistence type="predicted"/>
<organism evidence="1 2">
    <name type="scientific">Candidatus Nomurabacteria bacterium RIFCSPHIGHO2_01_FULL_39_10</name>
    <dbReference type="NCBI Taxonomy" id="1801733"/>
    <lineage>
        <taxon>Bacteria</taxon>
        <taxon>Candidatus Nomuraibacteriota</taxon>
    </lineage>
</organism>
<reference evidence="1 2" key="1">
    <citation type="journal article" date="2016" name="Nat. Commun.">
        <title>Thousands of microbial genomes shed light on interconnected biogeochemical processes in an aquifer system.</title>
        <authorList>
            <person name="Anantharaman K."/>
            <person name="Brown C.T."/>
            <person name="Hug L.A."/>
            <person name="Sharon I."/>
            <person name="Castelle C.J."/>
            <person name="Probst A.J."/>
            <person name="Thomas B.C."/>
            <person name="Singh A."/>
            <person name="Wilkins M.J."/>
            <person name="Karaoz U."/>
            <person name="Brodie E.L."/>
            <person name="Williams K.H."/>
            <person name="Hubbard S.S."/>
            <person name="Banfield J.F."/>
        </authorList>
    </citation>
    <scope>NUCLEOTIDE SEQUENCE [LARGE SCALE GENOMIC DNA]</scope>
</reference>
<dbReference type="AlphaFoldDB" id="A0A1F6V923"/>
<sequence length="140" mass="15878">MNYYAVKAVDILTQKESVARGVCGYAIMHTTPQLEVVVDKFFHDTWVENPNFQDAGQGISPLKNLNPTEMGLWYGRCLEEAIGKNVDSPNITLSFKKPCDLITHKDAIYRLKDLDKEDEQIFMGALITYFKDNDGKTIDV</sequence>
<evidence type="ECO:0000313" key="1">
    <source>
        <dbReference type="EMBL" id="OGI66016.1"/>
    </source>
</evidence>
<name>A0A1F6V923_9BACT</name>
<accession>A0A1F6V923</accession>